<dbReference type="EMBL" id="AWGH01000002">
    <property type="protein sequence ID" value="ODO07139.1"/>
    <property type="molecule type" value="Genomic_DNA"/>
</dbReference>
<evidence type="ECO:0000313" key="2">
    <source>
        <dbReference type="Proteomes" id="UP000094819"/>
    </source>
</evidence>
<dbReference type="GeneID" id="30189931"/>
<sequence>MGISPRAALLSLLRSCLCPRCFPRLLLRLPPHPLAQLKNSVAAVNVIDKELVEELGLEARQMLPIAMRMADESIGPQITQKIFMDILGAGQERRSRVTNGKEQ</sequence>
<dbReference type="AlphaFoldDB" id="A0A1E3K299"/>
<evidence type="ECO:0000313" key="1">
    <source>
        <dbReference type="EMBL" id="ODO07139.1"/>
    </source>
</evidence>
<dbReference type="Proteomes" id="UP000094819">
    <property type="component" value="Unassembled WGS sequence"/>
</dbReference>
<name>A0A1E3K299_9TREE</name>
<proteinExistence type="predicted"/>
<gene>
    <name evidence="1" type="ORF">L198_00718</name>
</gene>
<reference evidence="1 2" key="1">
    <citation type="submission" date="2016-06" db="EMBL/GenBank/DDBJ databases">
        <title>Evolution of pathogenesis and genome organization in the Tremellales.</title>
        <authorList>
            <person name="Cuomo C."/>
            <person name="Litvintseva A."/>
            <person name="Heitman J."/>
            <person name="Chen Y."/>
            <person name="Sun S."/>
            <person name="Springer D."/>
            <person name="Dromer F."/>
            <person name="Young S."/>
            <person name="Zeng Q."/>
            <person name="Chapman S."/>
            <person name="Gujja S."/>
            <person name="Saif S."/>
            <person name="Birren B."/>
        </authorList>
    </citation>
    <scope>NUCLEOTIDE SEQUENCE [LARGE SCALE GENOMIC DNA]</scope>
    <source>
        <strain evidence="1 2">CBS 7118</strain>
    </source>
</reference>
<organism evidence="1 2">
    <name type="scientific">Cryptococcus wingfieldii CBS 7118</name>
    <dbReference type="NCBI Taxonomy" id="1295528"/>
    <lineage>
        <taxon>Eukaryota</taxon>
        <taxon>Fungi</taxon>
        <taxon>Dikarya</taxon>
        <taxon>Basidiomycota</taxon>
        <taxon>Agaricomycotina</taxon>
        <taxon>Tremellomycetes</taxon>
        <taxon>Tremellales</taxon>
        <taxon>Cryptococcaceae</taxon>
        <taxon>Cryptococcus</taxon>
    </lineage>
</organism>
<comment type="caution">
    <text evidence="1">The sequence shown here is derived from an EMBL/GenBank/DDBJ whole genome shotgun (WGS) entry which is preliminary data.</text>
</comment>
<accession>A0A1E3K299</accession>
<dbReference type="RefSeq" id="XP_019034616.1">
    <property type="nucleotide sequence ID" value="XM_019172890.1"/>
</dbReference>
<protein>
    <submittedName>
        <fullName evidence="1">Uncharacterized protein</fullName>
    </submittedName>
</protein>
<keyword evidence="2" id="KW-1185">Reference proteome</keyword>